<keyword evidence="4 9" id="KW-0067">ATP-binding</keyword>
<feature type="region of interest" description="Disordered" evidence="10">
    <location>
        <begin position="984"/>
        <end position="1144"/>
    </location>
</feature>
<feature type="signal peptide" evidence="11">
    <location>
        <begin position="1"/>
        <end position="38"/>
    </location>
</feature>
<dbReference type="CDD" id="cd18807">
    <property type="entry name" value="SF1_C_UvrD"/>
    <property type="match status" value="1"/>
</dbReference>
<feature type="compositionally biased region" description="Low complexity" evidence="10">
    <location>
        <begin position="1001"/>
        <end position="1011"/>
    </location>
</feature>
<accession>A0ABD3M919</accession>
<keyword evidence="15" id="KW-1185">Reference proteome</keyword>
<dbReference type="AlphaFoldDB" id="A0ABD3M919"/>
<keyword evidence="11" id="KW-0732">Signal</keyword>
<dbReference type="GO" id="GO:0043138">
    <property type="term" value="F:3'-5' DNA helicase activity"/>
    <property type="evidence" value="ECO:0007669"/>
    <property type="project" value="UniProtKB-EC"/>
</dbReference>
<name>A0ABD3M919_9STRA</name>
<sequence>MRSINYSNHTGNERLLRNNLMPWCLLMVLIMGVQLASARATAAMNYLQSLGRIHARHYRRCSRQSMPCFLYQPLLRQSVAPNVSSSSSAVRKMRRMEPSTHINHDRWQRVGKSSFFPLHASFSTLKLNSYDENSANADESSGISISSIITDQLNSAQREATLRPRYSITRVIAGPGAGKTKVLTCRIAHLLLDETHENDREGILAVTFTKKSAMEMERRLNDLLSSATATATQQGLIEANPEFSSGDGEVVLHGNADPYDENDTTDISRELMRRTTLGTFHSVCSKIMRKFGKELGNLPSVRSTLGLTNASGAVVTQEGMRTVSSGDDAGSISNNIRVQTLDGSFNIIDQTDQLRLLKDICQKLNIELKSPTPSSMGGGSEIRPITVLNAISQLNTKEATKGISRGEDDEDKIGRKVRKIALEVRLPYQRAKYSQNSVDFDDLILLTRELLLHHPEVREILHRRWRHVLVDEFQDTSQVQLDLVRLLTTNSLFVVGDGDQSIYSWRGASPESMSDFEMAFHDRQHGWEDLVNHHSENLSQYIERIGVGRDNQENSVLKVKSVYLMENYRSTTNIVKAAQRIISAPEKGGSDSPASAQDNIRRDMKPMRGTGPTPRVLACKDSRAEANFVVKTVNSMIDSGEITPSSTVAFIHRTNAQSRVLEEACVEHNLRYVVRGNAGTFYKRTEIQDCMSFLKIMYNPRDRTAWARAVKAPSRGIGDTSLNEFFRYCDAVADKYAESNNSNDDIPTPLDVLISFAPTESSNPSGIGMLVPPKDFLSTRSMNRFIPFASSLRSLRKKAEEQNVSDFLLSIVEDLGLKGHLDSISKTNDEFVDRLANVMELVKAAERYNDDGPCISYNSEEVPILKFLDDVALITEIAPDESDAEDKSRVVANLMTIHSSKGMEFDAVFIVGNEEGTFPTQQALEEGDGSIELSEERRLCYVAMTRAKTHLVLTWRREVSYFSGTTIKTKDGIRSRFLDILVGKQGDTSSRGGSKPKTKAKSSTLSSKTNTFNGVNHLGNMPKNALHTDARSTTPGRNFRISWDSSSPNKPTREGPLIESKLPASSVDRRQIKTPNGMWNHQVVGNSERRQVHPSSNSLRPINGERTPSSQSTPGTPIRNKPQPIALDNRTSSRDVLRDDRPPDYMDSTMFFPVGSSVKHRLHGRGIVQNPPNSDAEFVEKMLVRVKFVNGNMEWDLPMDGLLHSYE</sequence>
<feature type="compositionally biased region" description="Basic and acidic residues" evidence="10">
    <location>
        <begin position="1131"/>
        <end position="1144"/>
    </location>
</feature>
<comment type="caution">
    <text evidence="14">The sequence shown here is derived from an EMBL/GenBank/DDBJ whole genome shotgun (WGS) entry which is preliminary data.</text>
</comment>
<dbReference type="PANTHER" id="PTHR11070:SF2">
    <property type="entry name" value="ATP-DEPENDENT DNA HELICASE SRS2"/>
    <property type="match status" value="1"/>
</dbReference>
<evidence type="ECO:0000313" key="14">
    <source>
        <dbReference type="EMBL" id="KAL3760509.1"/>
    </source>
</evidence>
<dbReference type="PROSITE" id="PS51217">
    <property type="entry name" value="UVRD_HELICASE_CTER"/>
    <property type="match status" value="1"/>
</dbReference>
<evidence type="ECO:0000256" key="5">
    <source>
        <dbReference type="ARBA" id="ARBA00023235"/>
    </source>
</evidence>
<feature type="domain" description="UvrD-like helicase C-terminal" evidence="13">
    <location>
        <begin position="583"/>
        <end position="902"/>
    </location>
</feature>
<keyword evidence="5" id="KW-0413">Isomerase</keyword>
<dbReference type="InterPro" id="IPR000212">
    <property type="entry name" value="DNA_helicase_UvrD/REP"/>
</dbReference>
<dbReference type="Gene3D" id="1.10.486.10">
    <property type="entry name" value="PCRA, domain 4"/>
    <property type="match status" value="1"/>
</dbReference>
<evidence type="ECO:0000256" key="7">
    <source>
        <dbReference type="ARBA" id="ARBA00034808"/>
    </source>
</evidence>
<feature type="binding site" evidence="9">
    <location>
        <begin position="173"/>
        <end position="180"/>
    </location>
    <ligand>
        <name>ATP</name>
        <dbReference type="ChEBI" id="CHEBI:30616"/>
    </ligand>
</feature>
<protein>
    <recommendedName>
        <fullName evidence="7">DNA 3'-5' helicase</fullName>
        <ecNumber evidence="7">5.6.2.4</ecNumber>
    </recommendedName>
</protein>
<dbReference type="PROSITE" id="PS51198">
    <property type="entry name" value="UVRD_HELICASE_ATP_BIND"/>
    <property type="match status" value="1"/>
</dbReference>
<keyword evidence="3 9" id="KW-0347">Helicase</keyword>
<feature type="compositionally biased region" description="Polar residues" evidence="10">
    <location>
        <begin position="1093"/>
        <end position="1115"/>
    </location>
</feature>
<dbReference type="InterPro" id="IPR027417">
    <property type="entry name" value="P-loop_NTPase"/>
</dbReference>
<dbReference type="PANTHER" id="PTHR11070">
    <property type="entry name" value="UVRD / RECB / PCRA DNA HELICASE FAMILY MEMBER"/>
    <property type="match status" value="1"/>
</dbReference>
<dbReference type="CDD" id="cd17932">
    <property type="entry name" value="DEXQc_UvrD"/>
    <property type="match status" value="1"/>
</dbReference>
<evidence type="ECO:0000256" key="3">
    <source>
        <dbReference type="ARBA" id="ARBA00022806"/>
    </source>
</evidence>
<dbReference type="SUPFAM" id="SSF52540">
    <property type="entry name" value="P-loop containing nucleoside triphosphate hydrolases"/>
    <property type="match status" value="1"/>
</dbReference>
<reference evidence="14 15" key="1">
    <citation type="submission" date="2024-10" db="EMBL/GenBank/DDBJ databases">
        <title>Updated reference genomes for cyclostephanoid diatoms.</title>
        <authorList>
            <person name="Roberts W.R."/>
            <person name="Alverson A.J."/>
        </authorList>
    </citation>
    <scope>NUCLEOTIDE SEQUENCE [LARGE SCALE GENOMIC DNA]</scope>
    <source>
        <strain evidence="14 15">AJA232-27</strain>
    </source>
</reference>
<dbReference type="Pfam" id="PF13361">
    <property type="entry name" value="UvrD_C"/>
    <property type="match status" value="1"/>
</dbReference>
<dbReference type="GO" id="GO:0016787">
    <property type="term" value="F:hydrolase activity"/>
    <property type="evidence" value="ECO:0007669"/>
    <property type="project" value="UniProtKB-UniRule"/>
</dbReference>
<keyword evidence="2 9" id="KW-0378">Hydrolase</keyword>
<feature type="region of interest" description="Disordered" evidence="10">
    <location>
        <begin position="585"/>
        <end position="615"/>
    </location>
</feature>
<evidence type="ECO:0000256" key="8">
    <source>
        <dbReference type="ARBA" id="ARBA00048988"/>
    </source>
</evidence>
<comment type="catalytic activity">
    <reaction evidence="6">
        <text>Couples ATP hydrolysis with the unwinding of duplex DNA by translocating in the 3'-5' direction.</text>
        <dbReference type="EC" id="5.6.2.4"/>
    </reaction>
</comment>
<dbReference type="Gene3D" id="3.40.50.300">
    <property type="entry name" value="P-loop containing nucleotide triphosphate hydrolases"/>
    <property type="match status" value="3"/>
</dbReference>
<keyword evidence="1 9" id="KW-0547">Nucleotide-binding</keyword>
<evidence type="ECO:0000259" key="12">
    <source>
        <dbReference type="PROSITE" id="PS51198"/>
    </source>
</evidence>
<evidence type="ECO:0000256" key="11">
    <source>
        <dbReference type="SAM" id="SignalP"/>
    </source>
</evidence>
<feature type="domain" description="UvrD-like helicase ATP-binding" evidence="12">
    <location>
        <begin position="152"/>
        <end position="571"/>
    </location>
</feature>
<feature type="chain" id="PRO_5044762384" description="DNA 3'-5' helicase" evidence="11">
    <location>
        <begin position="39"/>
        <end position="1207"/>
    </location>
</feature>
<dbReference type="GO" id="GO:0005524">
    <property type="term" value="F:ATP binding"/>
    <property type="evidence" value="ECO:0007669"/>
    <property type="project" value="UniProtKB-UniRule"/>
</dbReference>
<comment type="catalytic activity">
    <reaction evidence="8">
        <text>ATP + H2O = ADP + phosphate + H(+)</text>
        <dbReference type="Rhea" id="RHEA:13065"/>
        <dbReference type="ChEBI" id="CHEBI:15377"/>
        <dbReference type="ChEBI" id="CHEBI:15378"/>
        <dbReference type="ChEBI" id="CHEBI:30616"/>
        <dbReference type="ChEBI" id="CHEBI:43474"/>
        <dbReference type="ChEBI" id="CHEBI:456216"/>
        <dbReference type="EC" id="5.6.2.4"/>
    </reaction>
</comment>
<evidence type="ECO:0000256" key="10">
    <source>
        <dbReference type="SAM" id="MobiDB-lite"/>
    </source>
</evidence>
<dbReference type="EMBL" id="JALLBG020000182">
    <property type="protein sequence ID" value="KAL3760509.1"/>
    <property type="molecule type" value="Genomic_DNA"/>
</dbReference>
<evidence type="ECO:0000313" key="15">
    <source>
        <dbReference type="Proteomes" id="UP001530293"/>
    </source>
</evidence>
<dbReference type="InterPro" id="IPR014016">
    <property type="entry name" value="UvrD-like_ATP-bd"/>
</dbReference>
<evidence type="ECO:0000256" key="9">
    <source>
        <dbReference type="PROSITE-ProRule" id="PRU00560"/>
    </source>
</evidence>
<evidence type="ECO:0000256" key="6">
    <source>
        <dbReference type="ARBA" id="ARBA00034617"/>
    </source>
</evidence>
<evidence type="ECO:0000259" key="13">
    <source>
        <dbReference type="PROSITE" id="PS51217"/>
    </source>
</evidence>
<evidence type="ECO:0000256" key="4">
    <source>
        <dbReference type="ARBA" id="ARBA00022840"/>
    </source>
</evidence>
<evidence type="ECO:0000256" key="2">
    <source>
        <dbReference type="ARBA" id="ARBA00022801"/>
    </source>
</evidence>
<dbReference type="Proteomes" id="UP001530293">
    <property type="component" value="Unassembled WGS sequence"/>
</dbReference>
<gene>
    <name evidence="14" type="ORF">ACHAWU_001844</name>
</gene>
<dbReference type="Pfam" id="PF00580">
    <property type="entry name" value="UvrD-helicase"/>
    <property type="match status" value="1"/>
</dbReference>
<feature type="compositionally biased region" description="Polar residues" evidence="10">
    <location>
        <begin position="1073"/>
        <end position="1085"/>
    </location>
</feature>
<organism evidence="14 15">
    <name type="scientific">Discostella pseudostelligera</name>
    <dbReference type="NCBI Taxonomy" id="259834"/>
    <lineage>
        <taxon>Eukaryota</taxon>
        <taxon>Sar</taxon>
        <taxon>Stramenopiles</taxon>
        <taxon>Ochrophyta</taxon>
        <taxon>Bacillariophyta</taxon>
        <taxon>Coscinodiscophyceae</taxon>
        <taxon>Thalassiosirophycidae</taxon>
        <taxon>Stephanodiscales</taxon>
        <taxon>Stephanodiscaceae</taxon>
        <taxon>Discostella</taxon>
    </lineage>
</organism>
<dbReference type="EC" id="5.6.2.4" evidence="7"/>
<evidence type="ECO:0000256" key="1">
    <source>
        <dbReference type="ARBA" id="ARBA00022741"/>
    </source>
</evidence>
<dbReference type="InterPro" id="IPR014017">
    <property type="entry name" value="DNA_helicase_UvrD-like_C"/>
</dbReference>
<proteinExistence type="predicted"/>